<dbReference type="Proteomes" id="UP000247099">
    <property type="component" value="Unassembled WGS sequence"/>
</dbReference>
<accession>A0A317ZG55</accession>
<reference evidence="1 2" key="1">
    <citation type="submission" date="2018-05" db="EMBL/GenBank/DDBJ databases">
        <title>Coraliomargarita sinensis sp. nov., isolated from a marine solar saltern.</title>
        <authorList>
            <person name="Zhou L.Y."/>
        </authorList>
    </citation>
    <scope>NUCLEOTIDE SEQUENCE [LARGE SCALE GENOMIC DNA]</scope>
    <source>
        <strain evidence="1 2">WN38</strain>
    </source>
</reference>
<dbReference type="InParanoid" id="A0A317ZG55"/>
<evidence type="ECO:0000313" key="1">
    <source>
        <dbReference type="EMBL" id="PXA04526.1"/>
    </source>
</evidence>
<evidence type="ECO:0000313" key="2">
    <source>
        <dbReference type="Proteomes" id="UP000247099"/>
    </source>
</evidence>
<evidence type="ECO:0008006" key="3">
    <source>
        <dbReference type="Google" id="ProtNLM"/>
    </source>
</evidence>
<organism evidence="1 2">
    <name type="scientific">Coraliomargarita sinensis</name>
    <dbReference type="NCBI Taxonomy" id="2174842"/>
    <lineage>
        <taxon>Bacteria</taxon>
        <taxon>Pseudomonadati</taxon>
        <taxon>Verrucomicrobiota</taxon>
        <taxon>Opitutia</taxon>
        <taxon>Puniceicoccales</taxon>
        <taxon>Coraliomargaritaceae</taxon>
        <taxon>Coraliomargarita</taxon>
    </lineage>
</organism>
<comment type="caution">
    <text evidence="1">The sequence shown here is derived from an EMBL/GenBank/DDBJ whole genome shotgun (WGS) entry which is preliminary data.</text>
</comment>
<sequence length="303" mass="34502">MYLKNLYPKSSSLRPTHCVFAVVGLFFALLPSNAQRPSSNVVKPGMERIDQEEGGRRLEAFRQQRLQGDYVFEFQLEHKPRRARTVRYDGIMWGSWNEQGAVTRFKILPGDAEEGAATAPVEIIVQNGPKPSAWMRNDDSEEFSPVEGEALFEPLLPGLVYSVFDLQMPFIYWEEFIYQGPSLVGASRVAQEFLMIPPEGSESERQGIKGVRVSLDDTYNALWRVEVIDEDETVRSKFAVESIKKVQEQYIVKRITLIDYPSEDRTTFNVVDASVGLRLDEKLFDFPEEDVEAPASSVCCDRK</sequence>
<protein>
    <recommendedName>
        <fullName evidence="3">Outer membrane lipoprotein-sorting protein</fullName>
    </recommendedName>
</protein>
<keyword evidence="2" id="KW-1185">Reference proteome</keyword>
<dbReference type="EMBL" id="QHJQ01000003">
    <property type="protein sequence ID" value="PXA04526.1"/>
    <property type="molecule type" value="Genomic_DNA"/>
</dbReference>
<gene>
    <name evidence="1" type="ORF">DDZ13_04945</name>
</gene>
<name>A0A317ZG55_9BACT</name>
<proteinExistence type="predicted"/>
<dbReference type="AlphaFoldDB" id="A0A317ZG55"/>